<comment type="similarity">
    <text evidence="2">Belongs to the SNF2/RAD54 helicase family.</text>
</comment>
<feature type="compositionally biased region" description="Basic and acidic residues" evidence="11">
    <location>
        <begin position="366"/>
        <end position="377"/>
    </location>
</feature>
<dbReference type="VEuPathDB" id="FungiDB:AB675_2399"/>
<feature type="domain" description="Helicase ATP-binding" evidence="12">
    <location>
        <begin position="582"/>
        <end position="750"/>
    </location>
</feature>
<dbReference type="GO" id="GO:0140658">
    <property type="term" value="F:ATP-dependent chromatin remodeler activity"/>
    <property type="evidence" value="ECO:0007669"/>
    <property type="project" value="UniProtKB-ARBA"/>
</dbReference>
<feature type="compositionally biased region" description="Polar residues" evidence="11">
    <location>
        <begin position="101"/>
        <end position="113"/>
    </location>
</feature>
<dbReference type="GO" id="GO:0005524">
    <property type="term" value="F:ATP binding"/>
    <property type="evidence" value="ECO:0007669"/>
    <property type="project" value="UniProtKB-KW"/>
</dbReference>
<keyword evidence="10" id="KW-0539">Nucleus</keyword>
<keyword evidence="8" id="KW-0156">Chromatin regulator</keyword>
<dbReference type="InterPro" id="IPR027417">
    <property type="entry name" value="P-loop_NTPase"/>
</dbReference>
<dbReference type="STRING" id="1664694.A0A0N0NRJ1"/>
<evidence type="ECO:0000256" key="5">
    <source>
        <dbReference type="ARBA" id="ARBA00022801"/>
    </source>
</evidence>
<accession>A0A0N0NRJ1</accession>
<dbReference type="SMART" id="SM00487">
    <property type="entry name" value="DEXDc"/>
    <property type="match status" value="1"/>
</dbReference>
<organism evidence="13 14">
    <name type="scientific">Cyphellophora attinorum</name>
    <dbReference type="NCBI Taxonomy" id="1664694"/>
    <lineage>
        <taxon>Eukaryota</taxon>
        <taxon>Fungi</taxon>
        <taxon>Dikarya</taxon>
        <taxon>Ascomycota</taxon>
        <taxon>Pezizomycotina</taxon>
        <taxon>Eurotiomycetes</taxon>
        <taxon>Chaetothyriomycetidae</taxon>
        <taxon>Chaetothyriales</taxon>
        <taxon>Cyphellophoraceae</taxon>
        <taxon>Cyphellophora</taxon>
    </lineage>
</organism>
<protein>
    <recommendedName>
        <fullName evidence="3">DNA helicase</fullName>
        <ecNumber evidence="3">3.6.4.12</ecNumber>
    </recommendedName>
</protein>
<keyword evidence="4" id="KW-0547">Nucleotide-binding</keyword>
<evidence type="ECO:0000313" key="13">
    <source>
        <dbReference type="EMBL" id="KPI44909.1"/>
    </source>
</evidence>
<evidence type="ECO:0000256" key="10">
    <source>
        <dbReference type="ARBA" id="ARBA00023242"/>
    </source>
</evidence>
<dbReference type="AlphaFoldDB" id="A0A0N0NRJ1"/>
<dbReference type="SUPFAM" id="SSF52540">
    <property type="entry name" value="P-loop containing nucleoside triphosphate hydrolases"/>
    <property type="match status" value="1"/>
</dbReference>
<feature type="region of interest" description="Disordered" evidence="11">
    <location>
        <begin position="1"/>
        <end position="149"/>
    </location>
</feature>
<gene>
    <name evidence="13" type="ORF">AB675_2399</name>
</gene>
<keyword evidence="14" id="KW-1185">Reference proteome</keyword>
<reference evidence="13 14" key="1">
    <citation type="submission" date="2015-06" db="EMBL/GenBank/DDBJ databases">
        <title>Draft genome of the ant-associated black yeast Phialophora attae CBS 131958.</title>
        <authorList>
            <person name="Moreno L.F."/>
            <person name="Stielow B.J."/>
            <person name="de Hoog S."/>
            <person name="Vicente V.A."/>
            <person name="Weiss V.A."/>
            <person name="de Vries M."/>
            <person name="Cruz L.M."/>
            <person name="Souza E.M."/>
        </authorList>
    </citation>
    <scope>NUCLEOTIDE SEQUENCE [LARGE SCALE GENOMIC DNA]</scope>
    <source>
        <strain evidence="13 14">CBS 131958</strain>
    </source>
</reference>
<dbReference type="InterPro" id="IPR038718">
    <property type="entry name" value="SNF2-like_sf"/>
</dbReference>
<dbReference type="InterPro" id="IPR014001">
    <property type="entry name" value="Helicase_ATP-bd"/>
</dbReference>
<feature type="compositionally biased region" description="Basic residues" evidence="11">
    <location>
        <begin position="355"/>
        <end position="365"/>
    </location>
</feature>
<dbReference type="GO" id="GO:0003678">
    <property type="term" value="F:DNA helicase activity"/>
    <property type="evidence" value="ECO:0007669"/>
    <property type="project" value="UniProtKB-EC"/>
</dbReference>
<dbReference type="InterPro" id="IPR000330">
    <property type="entry name" value="SNF2_N"/>
</dbReference>
<keyword evidence="9" id="KW-0238">DNA-binding</keyword>
<dbReference type="Proteomes" id="UP000038010">
    <property type="component" value="Unassembled WGS sequence"/>
</dbReference>
<dbReference type="GO" id="GO:0005634">
    <property type="term" value="C:nucleus"/>
    <property type="evidence" value="ECO:0007669"/>
    <property type="project" value="UniProtKB-SubCell"/>
</dbReference>
<dbReference type="PROSITE" id="PS51192">
    <property type="entry name" value="HELICASE_ATP_BIND_1"/>
    <property type="match status" value="1"/>
</dbReference>
<evidence type="ECO:0000256" key="6">
    <source>
        <dbReference type="ARBA" id="ARBA00022806"/>
    </source>
</evidence>
<dbReference type="Gene3D" id="3.40.50.10810">
    <property type="entry name" value="Tandem AAA-ATPase domain"/>
    <property type="match status" value="1"/>
</dbReference>
<comment type="subcellular location">
    <subcellularLocation>
        <location evidence="1">Nucleus</location>
    </subcellularLocation>
</comment>
<sequence>MTAFSGTAARLEASSDPINDSDEELFGSSYRHETVATVPLPKALPDNASESSEDEHATIATVPLNNDPATTQQSLATTQPTQLLPQAHSSSPARPPHVQVIASSPFTSPSARPSQFGRGIQRRNLMAPAGTAFRKPVIAQRGGSSDEEDLRVASAANVKTTNFKKTTVVEESPPKTGHSPFAELLKRYEHSTSNGVKRPADEMSYAYGNATNKRPRQNQPSRAMPVQAASDREPSPEFELDDIENANHRQHVRKMLDYISDTSVKDCYDALKKCHFDYDAAITRVLDMQEERNRKPIQISDDELNETPAVQKKKKKEIVKTKQQAKVPSKSITEKWSSTQQPKHLDAFSPPKELKARKRLVRGRKDRSSPDLADIKEDEASGISRAIVLDDSADDDNASDDDEVVHERNLTMDEKVLNFFSTCSAADLADTAGIKPALAQHFVSQQPFRSLGSVAKVDDPTRAPSKAKRTPVGEKIVEKVETMLQAYDAVDFLVQKCEKLAEPLKATMREWGTDVNTTGELEMIAMPDSPRSAHDSGIGTPEESSEAKPRQKKPKDYLEQPAIMSDKYHLNNYQIVGLNWLNLLYQRGLSCMLADDMGLGKTYQVIAFLSHLFEIGEKGPHLVVVPAATLENWLMEFKKFSPKLKVEPYYTTQPGAREELRYNLEQNREEVNVIVTTYNLAKAKDDAPWLRNYGFDCTIFDEGHQLKNASSQVTKKLARINGNFRLLLTGTPLQNNLKELMSLLAFMMPDLFYQKSEELTAIFEHTVKTMDDNHDALLSARRIARARSILAPFILRRKKSQVARDLPVKTSKVEWCDLTTEQSELYKIWQDKALDIRARRERGDKDVSNETTHILMKLRQASIHPWLFRRVYKDAILPKIAKQCIKAEQWLSLSPV</sequence>
<dbReference type="FunFam" id="3.40.50.10810:FF:000014">
    <property type="entry name" value="SWI/SNF-related matrix-associated actin-dependent regulator of chromatin subfamily A containing DEAD/H box 1"/>
    <property type="match status" value="1"/>
</dbReference>
<name>A0A0N0NRJ1_9EURO</name>
<evidence type="ECO:0000313" key="14">
    <source>
        <dbReference type="Proteomes" id="UP000038010"/>
    </source>
</evidence>
<feature type="region of interest" description="Disordered" evidence="11">
    <location>
        <begin position="527"/>
        <end position="556"/>
    </location>
</feature>
<dbReference type="EMBL" id="LFJN01000002">
    <property type="protein sequence ID" value="KPI44909.1"/>
    <property type="molecule type" value="Genomic_DNA"/>
</dbReference>
<keyword evidence="5" id="KW-0378">Hydrolase</keyword>
<feature type="compositionally biased region" description="Polar residues" evidence="11">
    <location>
        <begin position="210"/>
        <end position="221"/>
    </location>
</feature>
<evidence type="ECO:0000256" key="4">
    <source>
        <dbReference type="ARBA" id="ARBA00022741"/>
    </source>
</evidence>
<feature type="compositionally biased region" description="Polar residues" evidence="11">
    <location>
        <begin position="63"/>
        <end position="92"/>
    </location>
</feature>
<dbReference type="PANTHER" id="PTHR10799">
    <property type="entry name" value="SNF2/RAD54 HELICASE FAMILY"/>
    <property type="match status" value="1"/>
</dbReference>
<dbReference type="GO" id="GO:0003677">
    <property type="term" value="F:DNA binding"/>
    <property type="evidence" value="ECO:0007669"/>
    <property type="project" value="UniProtKB-KW"/>
</dbReference>
<dbReference type="RefSeq" id="XP_018004872.1">
    <property type="nucleotide sequence ID" value="XM_018142368.1"/>
</dbReference>
<dbReference type="GO" id="GO:0016787">
    <property type="term" value="F:hydrolase activity"/>
    <property type="evidence" value="ECO:0007669"/>
    <property type="project" value="UniProtKB-KW"/>
</dbReference>
<dbReference type="Gene3D" id="3.40.50.300">
    <property type="entry name" value="P-loop containing nucleotide triphosphate hydrolases"/>
    <property type="match status" value="1"/>
</dbReference>
<dbReference type="GeneID" id="28734248"/>
<dbReference type="GO" id="GO:0005694">
    <property type="term" value="C:chromosome"/>
    <property type="evidence" value="ECO:0007669"/>
    <property type="project" value="UniProtKB-ARBA"/>
</dbReference>
<evidence type="ECO:0000256" key="3">
    <source>
        <dbReference type="ARBA" id="ARBA00012551"/>
    </source>
</evidence>
<dbReference type="OrthoDB" id="5857104at2759"/>
<proteinExistence type="inferred from homology"/>
<evidence type="ECO:0000259" key="12">
    <source>
        <dbReference type="PROSITE" id="PS51192"/>
    </source>
</evidence>
<keyword evidence="6 13" id="KW-0347">Helicase</keyword>
<feature type="compositionally biased region" description="Basic and acidic residues" evidence="11">
    <location>
        <begin position="545"/>
        <end position="556"/>
    </location>
</feature>
<feature type="region of interest" description="Disordered" evidence="11">
    <location>
        <begin position="210"/>
        <end position="237"/>
    </location>
</feature>
<evidence type="ECO:0000256" key="8">
    <source>
        <dbReference type="ARBA" id="ARBA00022853"/>
    </source>
</evidence>
<evidence type="ECO:0000256" key="1">
    <source>
        <dbReference type="ARBA" id="ARBA00004123"/>
    </source>
</evidence>
<evidence type="ECO:0000256" key="2">
    <source>
        <dbReference type="ARBA" id="ARBA00007025"/>
    </source>
</evidence>
<dbReference type="EC" id="3.6.4.12" evidence="3"/>
<keyword evidence="7" id="KW-0067">ATP-binding</keyword>
<feature type="compositionally biased region" description="Polar residues" evidence="11">
    <location>
        <begin position="330"/>
        <end position="342"/>
    </location>
</feature>
<dbReference type="Pfam" id="PF00176">
    <property type="entry name" value="SNF2-rel_dom"/>
    <property type="match status" value="1"/>
</dbReference>
<comment type="caution">
    <text evidence="13">The sequence shown here is derived from an EMBL/GenBank/DDBJ whole genome shotgun (WGS) entry which is preliminary data.</text>
</comment>
<evidence type="ECO:0000256" key="9">
    <source>
        <dbReference type="ARBA" id="ARBA00023125"/>
    </source>
</evidence>
<feature type="region of interest" description="Disordered" evidence="11">
    <location>
        <begin position="293"/>
        <end position="377"/>
    </location>
</feature>
<evidence type="ECO:0000256" key="7">
    <source>
        <dbReference type="ARBA" id="ARBA00022840"/>
    </source>
</evidence>
<evidence type="ECO:0000256" key="11">
    <source>
        <dbReference type="SAM" id="MobiDB-lite"/>
    </source>
</evidence>